<keyword evidence="2" id="KW-1185">Reference proteome</keyword>
<dbReference type="EMBL" id="AM889285">
    <property type="protein sequence ID" value="CAP54606.1"/>
    <property type="molecule type" value="Genomic_DNA"/>
</dbReference>
<accession>A9H922</accession>
<reference evidence="1 2" key="1">
    <citation type="journal article" date="2009" name="BMC Genomics">
        <title>Complete genome sequence of the sugarcane nitrogen-fixing endophyte Gluconacetobacter diazotrophicus Pal5.</title>
        <authorList>
            <person name="Bertalan M."/>
            <person name="Albano R."/>
            <person name="Padua V."/>
            <person name="Rouws L."/>
            <person name="Rojas C."/>
            <person name="Hemerly A."/>
            <person name="Teixeira K."/>
            <person name="Schwab S."/>
            <person name="Araujo J."/>
            <person name="Oliveira A."/>
            <person name="Franca L."/>
            <person name="Magalhaes V."/>
            <person name="Alqueres S."/>
            <person name="Cardoso A."/>
            <person name="Almeida W."/>
            <person name="Loureiro M.M."/>
            <person name="Nogueira E."/>
            <person name="Cidade D."/>
            <person name="Oliveira D."/>
            <person name="Simao T."/>
            <person name="Macedo J."/>
            <person name="Valadao A."/>
            <person name="Dreschsel M."/>
            <person name="Freitas F."/>
            <person name="Vidal M."/>
            <person name="Guedes H."/>
            <person name="Rodrigues E."/>
            <person name="Meneses C."/>
            <person name="Brioso P."/>
            <person name="Pozzer L."/>
            <person name="Figueiredo D."/>
            <person name="Montano H."/>
            <person name="Junior J."/>
            <person name="Filho G."/>
            <person name="Flores V."/>
            <person name="Ferreira B."/>
            <person name="Branco A."/>
            <person name="Gonzalez P."/>
            <person name="Guillobel H."/>
            <person name="Lemos M."/>
            <person name="Seibel L."/>
            <person name="Macedo J."/>
            <person name="Alves-Ferreira M."/>
            <person name="Sachetto-Martins G."/>
            <person name="Coelho A."/>
            <person name="Santos E."/>
            <person name="Amaral G."/>
            <person name="Neves A."/>
            <person name="Pacheco A.B."/>
            <person name="Carvalho D."/>
            <person name="Lery L."/>
            <person name="Bisch P."/>
            <person name="Rossle S.C."/>
            <person name="Urmenyi T."/>
            <person name="Kruger W.V."/>
            <person name="Martins O."/>
            <person name="Baldani J.I."/>
            <person name="Ferreira P.C."/>
        </authorList>
    </citation>
    <scope>NUCLEOTIDE SEQUENCE [LARGE SCALE GENOMIC DNA]</scope>
    <source>
        <strain evidence="2">ATCC 49037 / DSM 5601 / CCUG 37298 / CIP 103539 / LMG 7603 / PAl5</strain>
    </source>
</reference>
<evidence type="ECO:0000313" key="1">
    <source>
        <dbReference type="EMBL" id="CAP54606.1"/>
    </source>
</evidence>
<dbReference type="SMART" id="SM00855">
    <property type="entry name" value="PGAM"/>
    <property type="match status" value="1"/>
</dbReference>
<sequence length="208" mass="21746">MGIVPLMPTESGIATVTAAASVLLVRHPPVQVAAGLCYGRLDVGLLPGWEARANGLAVLARGAAIRMIHSAPATRCRLVAERLARATGQTLRIDPRLAELDFGAWEGTPWAALDRAALDEWAADPEGFAPPGGESGGALRRRVTAFWTDLRDAGQAACVLTHGGPLRLLYALAAGRTPHLLAPAPPQGSARLFSLDPRAFTPSAGTRP</sequence>
<organism evidence="1 2">
    <name type="scientific">Gluconacetobacter diazotrophicus (strain ATCC 49037 / DSM 5601 / CCUG 37298 / CIP 103539 / LMG 7603 / PAl5)</name>
    <dbReference type="NCBI Taxonomy" id="272568"/>
    <lineage>
        <taxon>Bacteria</taxon>
        <taxon>Pseudomonadati</taxon>
        <taxon>Pseudomonadota</taxon>
        <taxon>Alphaproteobacteria</taxon>
        <taxon>Acetobacterales</taxon>
        <taxon>Acetobacteraceae</taxon>
        <taxon>Gluconacetobacter</taxon>
    </lineage>
</organism>
<proteinExistence type="predicted"/>
<gene>
    <name evidence="1" type="ordered locus">GDI0663</name>
</gene>
<dbReference type="Pfam" id="PF00300">
    <property type="entry name" value="His_Phos_1"/>
    <property type="match status" value="1"/>
</dbReference>
<name>A9H922_GLUDA</name>
<dbReference type="Gene3D" id="3.40.50.1240">
    <property type="entry name" value="Phosphoglycerate mutase-like"/>
    <property type="match status" value="1"/>
</dbReference>
<dbReference type="SUPFAM" id="SSF53254">
    <property type="entry name" value="Phosphoglycerate mutase-like"/>
    <property type="match status" value="1"/>
</dbReference>
<dbReference type="KEGG" id="gdi:GDI0663"/>
<dbReference type="InterPro" id="IPR013078">
    <property type="entry name" value="His_Pase_superF_clade-1"/>
</dbReference>
<dbReference type="InterPro" id="IPR029033">
    <property type="entry name" value="His_PPase_superfam"/>
</dbReference>
<dbReference type="Proteomes" id="UP000001176">
    <property type="component" value="Chromosome"/>
</dbReference>
<evidence type="ECO:0000313" key="2">
    <source>
        <dbReference type="Proteomes" id="UP000001176"/>
    </source>
</evidence>
<protein>
    <submittedName>
        <fullName evidence="1">Putative phosphoglycerate mutase protein</fullName>
    </submittedName>
</protein>
<dbReference type="AlphaFoldDB" id="A9H922"/>